<name>A0A367ZQC2_9BACT</name>
<evidence type="ECO:0000313" key="2">
    <source>
        <dbReference type="EMBL" id="RCK79572.1"/>
    </source>
</evidence>
<protein>
    <submittedName>
        <fullName evidence="2">Uncharacterized protein</fullName>
    </submittedName>
</protein>
<feature type="compositionally biased region" description="Basic and acidic residues" evidence="1">
    <location>
        <begin position="1"/>
        <end position="17"/>
    </location>
</feature>
<feature type="region of interest" description="Disordered" evidence="1">
    <location>
        <begin position="1"/>
        <end position="38"/>
    </location>
</feature>
<accession>A0A367ZQC2</accession>
<comment type="caution">
    <text evidence="2">The sequence shown here is derived from an EMBL/GenBank/DDBJ whole genome shotgun (WGS) entry which is preliminary data.</text>
</comment>
<sequence length="77" mass="8977">MQQCRMEKENPGDRPGSESEEDSEAWRREDDQQWWPTGQPEVMMTGRTIAPLAEDPCPLRGHRAGGEYHVEQPHFHF</sequence>
<dbReference type="Proteomes" id="UP000252355">
    <property type="component" value="Unassembled WGS sequence"/>
</dbReference>
<reference evidence="2 3" key="1">
    <citation type="submission" date="2018-05" db="EMBL/GenBank/DDBJ databases">
        <title>A metagenomic window into the 2 km-deep terrestrial subsurface aquifer revealed taxonomically and functionally diverse microbial community comprising novel uncultured bacterial lineages.</title>
        <authorList>
            <person name="Kadnikov V.V."/>
            <person name="Mardanov A.V."/>
            <person name="Beletsky A.V."/>
            <person name="Banks D."/>
            <person name="Pimenov N.V."/>
            <person name="Frank Y.A."/>
            <person name="Karnachuk O.V."/>
            <person name="Ravin N.V."/>
        </authorList>
    </citation>
    <scope>NUCLEOTIDE SEQUENCE [LARGE SCALE GENOMIC DNA]</scope>
    <source>
        <strain evidence="2">BY5</strain>
    </source>
</reference>
<organism evidence="2 3">
    <name type="scientific">Candidatus Ozemobacter sibiricus</name>
    <dbReference type="NCBI Taxonomy" id="2268124"/>
    <lineage>
        <taxon>Bacteria</taxon>
        <taxon>Candidatus Ozemobacteria</taxon>
        <taxon>Candidatus Ozemobacterales</taxon>
        <taxon>Candidatus Ozemobacteraceae</taxon>
        <taxon>Candidatus Ozemobacter</taxon>
    </lineage>
</organism>
<evidence type="ECO:0000256" key="1">
    <source>
        <dbReference type="SAM" id="MobiDB-lite"/>
    </source>
</evidence>
<gene>
    <name evidence="2" type="ORF">OZSIB_4326</name>
</gene>
<dbReference type="EMBL" id="QOQW01000012">
    <property type="protein sequence ID" value="RCK79572.1"/>
    <property type="molecule type" value="Genomic_DNA"/>
</dbReference>
<evidence type="ECO:0000313" key="3">
    <source>
        <dbReference type="Proteomes" id="UP000252355"/>
    </source>
</evidence>
<proteinExistence type="predicted"/>
<dbReference type="AlphaFoldDB" id="A0A367ZQC2"/>